<protein>
    <recommendedName>
        <fullName evidence="3">Kinase</fullName>
    </recommendedName>
</protein>
<dbReference type="PANTHER" id="PTHR37807:SF3">
    <property type="entry name" value="OS07G0160300 PROTEIN"/>
    <property type="match status" value="1"/>
</dbReference>
<reference evidence="1 2" key="1">
    <citation type="submission" date="2015-03" db="EMBL/GenBank/DDBJ databases">
        <title>Genome sequence of Pseudoalteromonas aurantia.</title>
        <authorList>
            <person name="Xie B.-B."/>
            <person name="Rong J.-C."/>
            <person name="Qin Q.-L."/>
            <person name="Zhang Y.-Z."/>
        </authorList>
    </citation>
    <scope>NUCLEOTIDE SEQUENCE [LARGE SCALE GENOMIC DNA]</scope>
    <source>
        <strain evidence="1 2">208</strain>
    </source>
</reference>
<name>A0ABR9E8D3_9GAMM</name>
<accession>A0ABR9E8D3</accession>
<sequence length="186" mass="21311">MSGRLTALSKTKVCTNIIGVVLLYIFSGLPGTGKSTLSQFLAQYLNATYFRIDSIEQTMRNTKIENLYDHGYHIAFQLAKDNLNIGQTVIADSTNPIYASRVAWWQVAQTCHVPHRDIEVICSDLKQHRQRVESRQSDIPHLKLPTWDNVCQREYEVWHSQRIIIDTANKTPEQSKKDLLLALQLT</sequence>
<dbReference type="PANTHER" id="PTHR37807">
    <property type="entry name" value="OS07G0160300 PROTEIN"/>
    <property type="match status" value="1"/>
</dbReference>
<dbReference type="Gene3D" id="3.40.50.300">
    <property type="entry name" value="P-loop containing nucleotide triphosphate hydrolases"/>
    <property type="match status" value="1"/>
</dbReference>
<gene>
    <name evidence="1" type="ORF">PAUR_a0584</name>
</gene>
<evidence type="ECO:0000313" key="1">
    <source>
        <dbReference type="EMBL" id="MBE0367255.1"/>
    </source>
</evidence>
<organism evidence="1 2">
    <name type="scientific">Pseudoalteromonas aurantia 208</name>
    <dbReference type="NCBI Taxonomy" id="1314867"/>
    <lineage>
        <taxon>Bacteria</taxon>
        <taxon>Pseudomonadati</taxon>
        <taxon>Pseudomonadota</taxon>
        <taxon>Gammaproteobacteria</taxon>
        <taxon>Alteromonadales</taxon>
        <taxon>Pseudoalteromonadaceae</taxon>
        <taxon>Pseudoalteromonas</taxon>
    </lineage>
</organism>
<keyword evidence="2" id="KW-1185">Reference proteome</keyword>
<proteinExistence type="predicted"/>
<dbReference type="Proteomes" id="UP000615755">
    <property type="component" value="Unassembled WGS sequence"/>
</dbReference>
<dbReference type="SUPFAM" id="SSF52540">
    <property type="entry name" value="P-loop containing nucleoside triphosphate hydrolases"/>
    <property type="match status" value="1"/>
</dbReference>
<dbReference type="InterPro" id="IPR027417">
    <property type="entry name" value="P-loop_NTPase"/>
</dbReference>
<evidence type="ECO:0000313" key="2">
    <source>
        <dbReference type="Proteomes" id="UP000615755"/>
    </source>
</evidence>
<dbReference type="Pfam" id="PF13671">
    <property type="entry name" value="AAA_33"/>
    <property type="match status" value="1"/>
</dbReference>
<evidence type="ECO:0008006" key="3">
    <source>
        <dbReference type="Google" id="ProtNLM"/>
    </source>
</evidence>
<dbReference type="EMBL" id="AQGV01000012">
    <property type="protein sequence ID" value="MBE0367255.1"/>
    <property type="molecule type" value="Genomic_DNA"/>
</dbReference>
<comment type="caution">
    <text evidence="1">The sequence shown here is derived from an EMBL/GenBank/DDBJ whole genome shotgun (WGS) entry which is preliminary data.</text>
</comment>